<gene>
    <name evidence="2" type="ORF">PCOR1329_LOCUS79829</name>
</gene>
<evidence type="ECO:0000256" key="1">
    <source>
        <dbReference type="SAM" id="MobiDB-lite"/>
    </source>
</evidence>
<protein>
    <submittedName>
        <fullName evidence="2">Uncharacterized protein</fullName>
    </submittedName>
</protein>
<name>A0ABN9XU65_9DINO</name>
<feature type="region of interest" description="Disordered" evidence="1">
    <location>
        <begin position="498"/>
        <end position="545"/>
    </location>
</feature>
<dbReference type="Proteomes" id="UP001189429">
    <property type="component" value="Unassembled WGS sequence"/>
</dbReference>
<organism evidence="2 3">
    <name type="scientific">Prorocentrum cordatum</name>
    <dbReference type="NCBI Taxonomy" id="2364126"/>
    <lineage>
        <taxon>Eukaryota</taxon>
        <taxon>Sar</taxon>
        <taxon>Alveolata</taxon>
        <taxon>Dinophyceae</taxon>
        <taxon>Prorocentrales</taxon>
        <taxon>Prorocentraceae</taxon>
        <taxon>Prorocentrum</taxon>
    </lineage>
</organism>
<accession>A0ABN9XU65</accession>
<dbReference type="EMBL" id="CAUYUJ010021248">
    <property type="protein sequence ID" value="CAK0903526.1"/>
    <property type="molecule type" value="Genomic_DNA"/>
</dbReference>
<sequence length="844" mass="91404">MARHEAVEWGDRHPRSYHYGVKRKSCERAVWEQSLAVENHGLMGFTTGLTLLDLTKAYEKKWFAPCSSKPRLLIAKYRGPRVLSLSGVCSDVVHSSQTILAGCPFATTLLRLFLLSPLDKVCEHFPPAAPFNVVDDIALFMGGAAKVAQTRLGNATAYLCGLLEGQLLVISESKGKVLPSCSSAARGLAKRLSKWEFTAPAATRNLGCDFGMGPKGRRSRPVVGSRCRKIKGRLSKFRSLRSSFQGLMKVIRGGALPQGMCGAVVKGLDDRILMTFFGAVWVAFLRKQCCTKIAGLWMSGARFASTSLGHRCTVSSDALRTVGSDGTFTCRSFKRELRSQALIYFFSRVDWPCPPEAKWPPPVQHEHVKWDKVSTTEGGAAFAPGGVAVMHPVPVDAAPGSFVAFAGSGNRLGHGDGGRPQVCRASSREAHVVQVVGGRRPGERGSSTPAAPEQILQERVMEGPMRLRCAFDWRGVLWRQLVNVREAALPAGRPVCWSERRGRSGGGESRLRQGREGGARGSAPAAARVRPERGGGQGAEALGWTPRGPSPRCLPFAARRRRATCTTCRAALAAAAAFTERPATPATTAAAPAGGEARAAATEKALGAIADVFELYGEACEARLDFWKKASRFAVSGEDRAVADAKVAALAKQVLQSKSTVLGLGPDVYGDRLSRECRRARGTASGWRRFCEMTVGGRMPTRRSRGTPRSRPGSAPRFRSSWGPCPCGWSRWAQESGYWWRACCTRSWGARSLPWWRRATCLPTTGCGAAAPGAAAPSCHTGRWRRGRRGSARPTWPSTMPCPSVWTRRRPRGIGEWAPTWTWRAPSLARAASTRTRCGCGILC</sequence>
<comment type="caution">
    <text evidence="2">The sequence shown here is derived from an EMBL/GenBank/DDBJ whole genome shotgun (WGS) entry which is preliminary data.</text>
</comment>
<evidence type="ECO:0000313" key="3">
    <source>
        <dbReference type="Proteomes" id="UP001189429"/>
    </source>
</evidence>
<feature type="region of interest" description="Disordered" evidence="1">
    <location>
        <begin position="698"/>
        <end position="717"/>
    </location>
</feature>
<feature type="compositionally biased region" description="Basic and acidic residues" evidence="1">
    <location>
        <begin position="509"/>
        <end position="518"/>
    </location>
</feature>
<keyword evidence="3" id="KW-1185">Reference proteome</keyword>
<proteinExistence type="predicted"/>
<evidence type="ECO:0000313" key="2">
    <source>
        <dbReference type="EMBL" id="CAK0903526.1"/>
    </source>
</evidence>
<reference evidence="2" key="1">
    <citation type="submission" date="2023-10" db="EMBL/GenBank/DDBJ databases">
        <authorList>
            <person name="Chen Y."/>
            <person name="Shah S."/>
            <person name="Dougan E. K."/>
            <person name="Thang M."/>
            <person name="Chan C."/>
        </authorList>
    </citation>
    <scope>NUCLEOTIDE SEQUENCE [LARGE SCALE GENOMIC DNA]</scope>
</reference>